<dbReference type="Gene3D" id="1.20.58.1690">
    <property type="match status" value="1"/>
</dbReference>
<dbReference type="KEGG" id="bmeg:BG04_5456"/>
<dbReference type="AlphaFoldDB" id="A0A0B6ARS2"/>
<dbReference type="SMART" id="SM01324">
    <property type="entry name" value="YARHG"/>
    <property type="match status" value="1"/>
</dbReference>
<accession>A0A0B6ARS2</accession>
<dbReference type="Pfam" id="PF22820">
    <property type="entry name" value="TcaA_3rd_4th"/>
    <property type="match status" value="1"/>
</dbReference>
<proteinExistence type="predicted"/>
<name>A0A0B6ARS2_PRIM2</name>
<dbReference type="InterPro" id="IPR025582">
    <property type="entry name" value="YARHG_dom"/>
</dbReference>
<evidence type="ECO:0000313" key="1">
    <source>
        <dbReference type="EMBL" id="AJI23368.1"/>
    </source>
</evidence>
<dbReference type="InterPro" id="IPR054530">
    <property type="entry name" value="TcaA_4th"/>
</dbReference>
<evidence type="ECO:0000313" key="2">
    <source>
        <dbReference type="Proteomes" id="UP000031829"/>
    </source>
</evidence>
<dbReference type="InterPro" id="IPR038434">
    <property type="entry name" value="YARHG_sf"/>
</dbReference>
<dbReference type="RefSeq" id="WP_034650934.1">
    <property type="nucleotide sequence ID" value="NZ_BCVB01000011.1"/>
</dbReference>
<organism evidence="1 2">
    <name type="scientific">Priestia megaterium (strain ATCC 14581 / DSM 32 / CCUG 1817 / JCM 2506 / NBRC 15308 / NCIMB 9376 / NCTC 10342 / NRRL B-14308 / VKM B-512 / Ford 19)</name>
    <name type="common">Bacillus megaterium</name>
    <dbReference type="NCBI Taxonomy" id="1348623"/>
    <lineage>
        <taxon>Bacteria</taxon>
        <taxon>Bacillati</taxon>
        <taxon>Bacillota</taxon>
        <taxon>Bacilli</taxon>
        <taxon>Bacillales</taxon>
        <taxon>Bacillaceae</taxon>
        <taxon>Priestia</taxon>
    </lineage>
</organism>
<reference evidence="1 2" key="1">
    <citation type="journal article" date="2015" name="Genome Announc.">
        <title>Complete genome sequences for 35 biothreat assay-relevant bacillus species.</title>
        <authorList>
            <person name="Johnson S.L."/>
            <person name="Daligault H.E."/>
            <person name="Davenport K.W."/>
            <person name="Jaissle J."/>
            <person name="Frey K.G."/>
            <person name="Ladner J.T."/>
            <person name="Broomall S.M."/>
            <person name="Bishop-Lilly K.A."/>
            <person name="Bruce D.C."/>
            <person name="Gibbons H.S."/>
            <person name="Coyne S.R."/>
            <person name="Lo C.C."/>
            <person name="Meincke L."/>
            <person name="Munk A.C."/>
            <person name="Koroleva G.I."/>
            <person name="Rosenzweig C.N."/>
            <person name="Palacios G.F."/>
            <person name="Redden C.L."/>
            <person name="Minogue T.D."/>
            <person name="Chain P.S."/>
        </authorList>
    </citation>
    <scope>NUCLEOTIDE SEQUENCE [LARGE SCALE GENOMIC DNA]</scope>
    <source>
        <strain evidence="2">ATCC 14581 / DSM 32 / JCM 2506 / NBRC 15308 / NCIMB 9376 / NCTC 10342 / NRRL B-14308 / VKM B-512</strain>
    </source>
</reference>
<dbReference type="PANTHER" id="PTHR40038">
    <property type="entry name" value="MEMBRANE-ASSOCIATED PROTEIN TCAA"/>
    <property type="match status" value="1"/>
</dbReference>
<dbReference type="PANTHER" id="PTHR40038:SF1">
    <property type="entry name" value="MEMBRANE-ASSOCIATED PROTEIN TCAA"/>
    <property type="match status" value="1"/>
</dbReference>
<sequence length="401" mass="44740">MNQCPKCGASASTDQLFCNNCGFSFTVSPAAAKHKKSWYIGGGIALILLLTFVFYFFFSGSEEKTADRFIEALESKDTAVLRELLDSSQSTIVINDTSIQALLDATSDGSILRDVENDLKNKSSIYFTIKEQKHSLLFKKQYVVVPSSYYISLTTPEDATVIVNDTKQSISKNQTQKIGPFMIGNYPLTAFYESSYGKLTDQTTVNFHRQKEENISVVFKGAYVTISSNRDDAVLFVNGKSTGLQVNSSSQIGPVATDGSVTVHAEVQKDGTTFKSSPYTIQSEESIMLNIQTPPVEKEKTVIKEREVIVPGPRSYATSSSYILPGSDSYKLSYSDISSLSSSELRLARNEIYARHGYVFKSKDLQAYFYEKSWYTPDSSFRDSYLSSVEKYNVDFIKSYE</sequence>
<gene>
    <name evidence="1" type="ORF">BG04_5456</name>
</gene>
<dbReference type="Proteomes" id="UP000031829">
    <property type="component" value="Chromosome"/>
</dbReference>
<dbReference type="Pfam" id="PF22813">
    <property type="entry name" value="TcaA_2nd"/>
    <property type="match status" value="1"/>
</dbReference>
<dbReference type="HOGENOM" id="CLU_047245_0_0_9"/>
<dbReference type="GeneID" id="93643402"/>
<dbReference type="EMBL" id="CP009920">
    <property type="protein sequence ID" value="AJI23368.1"/>
    <property type="molecule type" value="Genomic_DNA"/>
</dbReference>
<dbReference type="Pfam" id="PF13308">
    <property type="entry name" value="YARHG"/>
    <property type="match status" value="1"/>
</dbReference>
<dbReference type="InterPro" id="IPR054529">
    <property type="entry name" value="TcaA_2nd"/>
</dbReference>
<protein>
    <submittedName>
        <fullName evidence="1">YARHG domain protein</fullName>
    </submittedName>
</protein>
<dbReference type="GO" id="GO:0005886">
    <property type="term" value="C:plasma membrane"/>
    <property type="evidence" value="ECO:0007669"/>
    <property type="project" value="UniProtKB-SubCell"/>
</dbReference>